<comment type="caution">
    <text evidence="4">The sequence shown here is derived from an EMBL/GenBank/DDBJ whole genome shotgun (WGS) entry which is preliminary data.</text>
</comment>
<accession>A0ABP3LXC5</accession>
<keyword evidence="5" id="KW-1185">Reference proteome</keyword>
<organism evidence="4 5">
    <name type="scientific">Deinococcus depolymerans</name>
    <dbReference type="NCBI Taxonomy" id="392408"/>
    <lineage>
        <taxon>Bacteria</taxon>
        <taxon>Thermotogati</taxon>
        <taxon>Deinococcota</taxon>
        <taxon>Deinococci</taxon>
        <taxon>Deinococcales</taxon>
        <taxon>Deinococcaceae</taxon>
        <taxon>Deinococcus</taxon>
    </lineage>
</organism>
<evidence type="ECO:0000259" key="3">
    <source>
        <dbReference type="PROSITE" id="PS51186"/>
    </source>
</evidence>
<dbReference type="InterPro" id="IPR000182">
    <property type="entry name" value="GNAT_dom"/>
</dbReference>
<evidence type="ECO:0000256" key="2">
    <source>
        <dbReference type="ARBA" id="ARBA00023315"/>
    </source>
</evidence>
<evidence type="ECO:0000313" key="4">
    <source>
        <dbReference type="EMBL" id="GAA0509100.1"/>
    </source>
</evidence>
<dbReference type="PROSITE" id="PS51186">
    <property type="entry name" value="GNAT"/>
    <property type="match status" value="1"/>
</dbReference>
<dbReference type="Proteomes" id="UP001500191">
    <property type="component" value="Unassembled WGS sequence"/>
</dbReference>
<dbReference type="CDD" id="cd04301">
    <property type="entry name" value="NAT_SF"/>
    <property type="match status" value="1"/>
</dbReference>
<dbReference type="EMBL" id="BAAADB010000012">
    <property type="protein sequence ID" value="GAA0509100.1"/>
    <property type="molecule type" value="Genomic_DNA"/>
</dbReference>
<keyword evidence="1" id="KW-0808">Transferase</keyword>
<feature type="domain" description="N-acetyltransferase" evidence="3">
    <location>
        <begin position="27"/>
        <end position="154"/>
    </location>
</feature>
<proteinExistence type="predicted"/>
<dbReference type="Pfam" id="PF13508">
    <property type="entry name" value="Acetyltransf_7"/>
    <property type="match status" value="1"/>
</dbReference>
<name>A0ABP3LXC5_9DEIO</name>
<evidence type="ECO:0000256" key="1">
    <source>
        <dbReference type="ARBA" id="ARBA00022679"/>
    </source>
</evidence>
<protein>
    <submittedName>
        <fullName evidence="4">GNAT family N-acetyltransferase</fullName>
    </submittedName>
</protein>
<sequence>MTPFTVPPAPSALSLKEFPMTLSDMHVKLRQAAPADLPVILDLLTRCGLHTTSVTPQAGTYWIADLDGVPGGCIGLEHGQGVSLIRSTAVLPEARSQGLGRALVRSALTHATLRGDRSVYLFSEEAGDYWRRFGFVPVTAEEISGALPDAPQVVSGLCNGWIGGEQAWRLDVQPQGQPDGQPAGEAAQG</sequence>
<keyword evidence="2" id="KW-0012">Acyltransferase</keyword>
<dbReference type="Gene3D" id="3.40.630.30">
    <property type="match status" value="1"/>
</dbReference>
<evidence type="ECO:0000313" key="5">
    <source>
        <dbReference type="Proteomes" id="UP001500191"/>
    </source>
</evidence>
<dbReference type="InterPro" id="IPR050832">
    <property type="entry name" value="Bact_Acetyltransf"/>
</dbReference>
<reference evidence="5" key="1">
    <citation type="journal article" date="2019" name="Int. J. Syst. Evol. Microbiol.">
        <title>The Global Catalogue of Microorganisms (GCM) 10K type strain sequencing project: providing services to taxonomists for standard genome sequencing and annotation.</title>
        <authorList>
            <consortium name="The Broad Institute Genomics Platform"/>
            <consortium name="The Broad Institute Genome Sequencing Center for Infectious Disease"/>
            <person name="Wu L."/>
            <person name="Ma J."/>
        </authorList>
    </citation>
    <scope>NUCLEOTIDE SEQUENCE [LARGE SCALE GENOMIC DNA]</scope>
    <source>
        <strain evidence="5">JCM 14368</strain>
    </source>
</reference>
<gene>
    <name evidence="4" type="ORF">GCM10008937_16180</name>
</gene>
<dbReference type="InterPro" id="IPR016181">
    <property type="entry name" value="Acyl_CoA_acyltransferase"/>
</dbReference>
<dbReference type="SUPFAM" id="SSF55729">
    <property type="entry name" value="Acyl-CoA N-acyltransferases (Nat)"/>
    <property type="match status" value="1"/>
</dbReference>
<dbReference type="PANTHER" id="PTHR43877:SF2">
    <property type="entry name" value="AMINOALKYLPHOSPHONATE N-ACETYLTRANSFERASE-RELATED"/>
    <property type="match status" value="1"/>
</dbReference>
<dbReference type="PANTHER" id="PTHR43877">
    <property type="entry name" value="AMINOALKYLPHOSPHONATE N-ACETYLTRANSFERASE-RELATED-RELATED"/>
    <property type="match status" value="1"/>
</dbReference>